<evidence type="ECO:0000313" key="1">
    <source>
        <dbReference type="EMBL" id="GGF69876.1"/>
    </source>
</evidence>
<reference evidence="1" key="2">
    <citation type="submission" date="2020-09" db="EMBL/GenBank/DDBJ databases">
        <authorList>
            <person name="Sun Q."/>
            <person name="Sedlacek I."/>
        </authorList>
    </citation>
    <scope>NUCLEOTIDE SEQUENCE</scope>
    <source>
        <strain evidence="1">CCM 7897</strain>
    </source>
</reference>
<comment type="caution">
    <text evidence="1">The sequence shown here is derived from an EMBL/GenBank/DDBJ whole genome shotgun (WGS) entry which is preliminary data.</text>
</comment>
<protein>
    <submittedName>
        <fullName evidence="1">Uncharacterized protein</fullName>
    </submittedName>
</protein>
<dbReference type="Proteomes" id="UP000606044">
    <property type="component" value="Unassembled WGS sequence"/>
</dbReference>
<dbReference type="EMBL" id="BMCT01000004">
    <property type="protein sequence ID" value="GGF69876.1"/>
    <property type="molecule type" value="Genomic_DNA"/>
</dbReference>
<accession>A0A917FF80</accession>
<sequence length="55" mass="5758">MMMTGIGTPRSQSRIAGIEASFVLQGLNATIGRAFPFDEVGTGCPPAGCERQISE</sequence>
<name>A0A917FF80_9HYPH</name>
<evidence type="ECO:0000313" key="2">
    <source>
        <dbReference type="Proteomes" id="UP000606044"/>
    </source>
</evidence>
<reference evidence="1" key="1">
    <citation type="journal article" date="2014" name="Int. J. Syst. Evol. Microbiol.">
        <title>Complete genome sequence of Corynebacterium casei LMG S-19264T (=DSM 44701T), isolated from a smear-ripened cheese.</title>
        <authorList>
            <consortium name="US DOE Joint Genome Institute (JGI-PGF)"/>
            <person name="Walter F."/>
            <person name="Albersmeier A."/>
            <person name="Kalinowski J."/>
            <person name="Ruckert C."/>
        </authorList>
    </citation>
    <scope>NUCLEOTIDE SEQUENCE</scope>
    <source>
        <strain evidence="1">CCM 7897</strain>
    </source>
</reference>
<organism evidence="1 2">
    <name type="scientific">Azorhizobium oxalatiphilum</name>
    <dbReference type="NCBI Taxonomy" id="980631"/>
    <lineage>
        <taxon>Bacteria</taxon>
        <taxon>Pseudomonadati</taxon>
        <taxon>Pseudomonadota</taxon>
        <taxon>Alphaproteobacteria</taxon>
        <taxon>Hyphomicrobiales</taxon>
        <taxon>Xanthobacteraceae</taxon>
        <taxon>Azorhizobium</taxon>
    </lineage>
</organism>
<dbReference type="AlphaFoldDB" id="A0A917FF80"/>
<proteinExistence type="predicted"/>
<keyword evidence="2" id="KW-1185">Reference proteome</keyword>
<gene>
    <name evidence="1" type="ORF">GCM10007301_32010</name>
</gene>